<organism evidence="3 4">
    <name type="scientific">Candidatus Ruania gallistercoris</name>
    <dbReference type="NCBI Taxonomy" id="2838746"/>
    <lineage>
        <taxon>Bacteria</taxon>
        <taxon>Bacillati</taxon>
        <taxon>Actinomycetota</taxon>
        <taxon>Actinomycetes</taxon>
        <taxon>Micrococcales</taxon>
        <taxon>Ruaniaceae</taxon>
        <taxon>Ruania</taxon>
    </lineage>
</organism>
<dbReference type="Proteomes" id="UP000824037">
    <property type="component" value="Unassembled WGS sequence"/>
</dbReference>
<evidence type="ECO:0000313" key="4">
    <source>
        <dbReference type="Proteomes" id="UP000824037"/>
    </source>
</evidence>
<keyword evidence="2" id="KW-0812">Transmembrane</keyword>
<reference evidence="3" key="1">
    <citation type="journal article" date="2021" name="PeerJ">
        <title>Extensive microbial diversity within the chicken gut microbiome revealed by metagenomics and culture.</title>
        <authorList>
            <person name="Gilroy R."/>
            <person name="Ravi A."/>
            <person name="Getino M."/>
            <person name="Pursley I."/>
            <person name="Horton D.L."/>
            <person name="Alikhan N.F."/>
            <person name="Baker D."/>
            <person name="Gharbi K."/>
            <person name="Hall N."/>
            <person name="Watson M."/>
            <person name="Adriaenssens E.M."/>
            <person name="Foster-Nyarko E."/>
            <person name="Jarju S."/>
            <person name="Secka A."/>
            <person name="Antonio M."/>
            <person name="Oren A."/>
            <person name="Chaudhuri R.R."/>
            <person name="La Ragione R."/>
            <person name="Hildebrand F."/>
            <person name="Pallen M.J."/>
        </authorList>
    </citation>
    <scope>NUCLEOTIDE SEQUENCE</scope>
    <source>
        <strain evidence="3">ChiGjej4B4-7305</strain>
    </source>
</reference>
<feature type="non-terminal residue" evidence="3">
    <location>
        <position position="386"/>
    </location>
</feature>
<feature type="transmembrane region" description="Helical" evidence="2">
    <location>
        <begin position="67"/>
        <end position="88"/>
    </location>
</feature>
<dbReference type="AlphaFoldDB" id="A0A9D2J4Z3"/>
<keyword evidence="2" id="KW-1133">Transmembrane helix</keyword>
<gene>
    <name evidence="3" type="ORF">H9815_13520</name>
</gene>
<protein>
    <submittedName>
        <fullName evidence="3">Uncharacterized protein</fullName>
    </submittedName>
</protein>
<dbReference type="EMBL" id="DXBY01000231">
    <property type="protein sequence ID" value="HIZ36788.1"/>
    <property type="molecule type" value="Genomic_DNA"/>
</dbReference>
<evidence type="ECO:0000313" key="3">
    <source>
        <dbReference type="EMBL" id="HIZ36788.1"/>
    </source>
</evidence>
<proteinExistence type="predicted"/>
<name>A0A9D2J4Z3_9MICO</name>
<accession>A0A9D2J4Z3</accession>
<sequence>MGEVRGPSQHAPNPPVMQYGGHLSTDPGSGHLPLDPGAGYSYRPPPHYPPPVFPPPPHRPRQHTPGWAWALITVLVVAVVVMGAVTVVEQQRRPWDAEPTSPPTVTQGEDGYGQPNTTPNGQFTGEHLITRLNEALAARDRETFFSYVDGAAVEPLQLWWDNMEVLGWTTGAISLQAPQGSDYADDTITQQVLLGAVTAGSPQIPADSSHPDAGLSYAPANLYQVTIHVTDDGASGVITGWEPQRETAPWDLEPLYAVIEEHAVVAGYADEREVVDRTAGAAEEAAQWVTQTYQRETGTANTNRFLTFVTEVPDRFNSWFIDSADLTGWISDRAGTMFPQHRPLDAPGLDAQIATGNRMANAGGILTVGPTGLQYGIAEATDTLVH</sequence>
<feature type="compositionally biased region" description="Pro residues" evidence="1">
    <location>
        <begin position="43"/>
        <end position="57"/>
    </location>
</feature>
<comment type="caution">
    <text evidence="3">The sequence shown here is derived from an EMBL/GenBank/DDBJ whole genome shotgun (WGS) entry which is preliminary data.</text>
</comment>
<feature type="region of interest" description="Disordered" evidence="1">
    <location>
        <begin position="92"/>
        <end position="122"/>
    </location>
</feature>
<reference evidence="3" key="2">
    <citation type="submission" date="2021-04" db="EMBL/GenBank/DDBJ databases">
        <authorList>
            <person name="Gilroy R."/>
        </authorList>
    </citation>
    <scope>NUCLEOTIDE SEQUENCE</scope>
    <source>
        <strain evidence="3">ChiGjej4B4-7305</strain>
    </source>
</reference>
<keyword evidence="2" id="KW-0472">Membrane</keyword>
<evidence type="ECO:0000256" key="1">
    <source>
        <dbReference type="SAM" id="MobiDB-lite"/>
    </source>
</evidence>
<feature type="region of interest" description="Disordered" evidence="1">
    <location>
        <begin position="1"/>
        <end position="62"/>
    </location>
</feature>
<evidence type="ECO:0000256" key="2">
    <source>
        <dbReference type="SAM" id="Phobius"/>
    </source>
</evidence>